<organism evidence="2 3">
    <name type="scientific">Vogesella aquatica</name>
    <dbReference type="NCBI Taxonomy" id="2984206"/>
    <lineage>
        <taxon>Bacteria</taxon>
        <taxon>Pseudomonadati</taxon>
        <taxon>Pseudomonadota</taxon>
        <taxon>Betaproteobacteria</taxon>
        <taxon>Neisseriales</taxon>
        <taxon>Chromobacteriaceae</taxon>
        <taxon>Vogesella</taxon>
    </lineage>
</organism>
<keyword evidence="3" id="KW-1185">Reference proteome</keyword>
<dbReference type="Pfam" id="PF13580">
    <property type="entry name" value="SIS_2"/>
    <property type="match status" value="1"/>
</dbReference>
<dbReference type="PROSITE" id="PS51464">
    <property type="entry name" value="SIS"/>
    <property type="match status" value="1"/>
</dbReference>
<dbReference type="Gene3D" id="3.40.50.10490">
    <property type="entry name" value="Glucose-6-phosphate isomerase like protein, domain 1"/>
    <property type="match status" value="1"/>
</dbReference>
<dbReference type="PANTHER" id="PTHR30390:SF6">
    <property type="entry name" value="DNAA INITIATOR-ASSOCIATING PROTEIN DIAA"/>
    <property type="match status" value="1"/>
</dbReference>
<dbReference type="CDD" id="cd05006">
    <property type="entry name" value="SIS_GmhA"/>
    <property type="match status" value="1"/>
</dbReference>
<dbReference type="InterPro" id="IPR050099">
    <property type="entry name" value="SIS_GmhA/DiaA_subfam"/>
</dbReference>
<dbReference type="Proteomes" id="UP001219956">
    <property type="component" value="Unassembled WGS sequence"/>
</dbReference>
<sequence>MDLIDRASGHFRESIATQQLVMEELAPAIAVAAEKMVASLMNEGKILACGNGGGAAVAHHFVTNMLGHFEKERPGLAALSLSHDSPALTAIGNQYEFDLIYSKQVRAIGHHNDLLLVISSSGQSANIVEAIYAAHERGMGVIALTGNDGGQVAEILSPEDLHLNVAVTRTARIQEIHLLLIHALCDAIDYMLLGGD</sequence>
<dbReference type="InterPro" id="IPR046348">
    <property type="entry name" value="SIS_dom_sf"/>
</dbReference>
<proteinExistence type="predicted"/>
<accession>A0ABT5J2G2</accession>
<evidence type="ECO:0000313" key="2">
    <source>
        <dbReference type="EMBL" id="MDC7719006.1"/>
    </source>
</evidence>
<gene>
    <name evidence="2" type="ORF">PQU95_17530</name>
</gene>
<dbReference type="InterPro" id="IPR035461">
    <property type="entry name" value="GmhA/DiaA"/>
</dbReference>
<evidence type="ECO:0000259" key="1">
    <source>
        <dbReference type="PROSITE" id="PS51464"/>
    </source>
</evidence>
<comment type="caution">
    <text evidence="2">The sequence shown here is derived from an EMBL/GenBank/DDBJ whole genome shotgun (WGS) entry which is preliminary data.</text>
</comment>
<dbReference type="InterPro" id="IPR001347">
    <property type="entry name" value="SIS_dom"/>
</dbReference>
<feature type="domain" description="SIS" evidence="1">
    <location>
        <begin position="36"/>
        <end position="196"/>
    </location>
</feature>
<dbReference type="RefSeq" id="WP_272753203.1">
    <property type="nucleotide sequence ID" value="NZ_JAQQLF010000029.1"/>
</dbReference>
<dbReference type="EMBL" id="JAQQLF010000029">
    <property type="protein sequence ID" value="MDC7719006.1"/>
    <property type="molecule type" value="Genomic_DNA"/>
</dbReference>
<name>A0ABT5J2G2_9NEIS</name>
<dbReference type="SUPFAM" id="SSF53697">
    <property type="entry name" value="SIS domain"/>
    <property type="match status" value="1"/>
</dbReference>
<dbReference type="PANTHER" id="PTHR30390">
    <property type="entry name" value="SEDOHEPTULOSE 7-PHOSPHATE ISOMERASE / DNAA INITIATOR-ASSOCIATING FACTOR FOR REPLICATION INITIATION"/>
    <property type="match status" value="1"/>
</dbReference>
<protein>
    <submittedName>
        <fullName evidence="2">SIS domain-containing protein</fullName>
    </submittedName>
</protein>
<reference evidence="2 3" key="1">
    <citation type="submission" date="2023-01" db="EMBL/GenBank/DDBJ databases">
        <title>Novel species of the genus Vogesella isolated from rivers.</title>
        <authorList>
            <person name="Lu H."/>
        </authorList>
    </citation>
    <scope>NUCLEOTIDE SEQUENCE [LARGE SCALE GENOMIC DNA]</scope>
    <source>
        <strain evidence="2 3">DC21W</strain>
    </source>
</reference>
<evidence type="ECO:0000313" key="3">
    <source>
        <dbReference type="Proteomes" id="UP001219956"/>
    </source>
</evidence>